<evidence type="ECO:0000256" key="1">
    <source>
        <dbReference type="ARBA" id="ARBA00022801"/>
    </source>
</evidence>
<evidence type="ECO:0000313" key="5">
    <source>
        <dbReference type="EMBL" id="HIY78981.1"/>
    </source>
</evidence>
<keyword evidence="4" id="KW-0812">Transmembrane</keyword>
<evidence type="ECO:0000313" key="6">
    <source>
        <dbReference type="Proteomes" id="UP000824133"/>
    </source>
</evidence>
<feature type="active site" description="Proton donor/acceptor" evidence="2">
    <location>
        <position position="232"/>
    </location>
</feature>
<dbReference type="Pfam" id="PF04203">
    <property type="entry name" value="Sortase"/>
    <property type="match status" value="1"/>
</dbReference>
<dbReference type="GO" id="GO:0016787">
    <property type="term" value="F:hydrolase activity"/>
    <property type="evidence" value="ECO:0007669"/>
    <property type="project" value="UniProtKB-KW"/>
</dbReference>
<proteinExistence type="predicted"/>
<feature type="compositionally biased region" description="Basic and acidic residues" evidence="3">
    <location>
        <begin position="81"/>
        <end position="97"/>
    </location>
</feature>
<dbReference type="CDD" id="cd05826">
    <property type="entry name" value="Sortase_B"/>
    <property type="match status" value="1"/>
</dbReference>
<accession>A0A9D1Z8Q7</accession>
<dbReference type="SUPFAM" id="SSF63817">
    <property type="entry name" value="Sortase"/>
    <property type="match status" value="1"/>
</dbReference>
<keyword evidence="1" id="KW-0378">Hydrolase</keyword>
<name>A0A9D1Z8Q7_9ACTN</name>
<keyword evidence="4" id="KW-0472">Membrane</keyword>
<evidence type="ECO:0000256" key="2">
    <source>
        <dbReference type="PIRSR" id="PIRSR605754-1"/>
    </source>
</evidence>
<dbReference type="InterPro" id="IPR009835">
    <property type="entry name" value="SrtB"/>
</dbReference>
<comment type="caution">
    <text evidence="5">The sequence shown here is derived from an EMBL/GenBank/DDBJ whole genome shotgun (WGS) entry which is preliminary data.</text>
</comment>
<organism evidence="5 6">
    <name type="scientific">Candidatus Olsenella excrementavium</name>
    <dbReference type="NCBI Taxonomy" id="2838709"/>
    <lineage>
        <taxon>Bacteria</taxon>
        <taxon>Bacillati</taxon>
        <taxon>Actinomycetota</taxon>
        <taxon>Coriobacteriia</taxon>
        <taxon>Coriobacteriales</taxon>
        <taxon>Atopobiaceae</taxon>
        <taxon>Olsenella</taxon>
    </lineage>
</organism>
<dbReference type="AlphaFoldDB" id="A0A9D1Z8Q7"/>
<dbReference type="InterPro" id="IPR005754">
    <property type="entry name" value="Sortase"/>
</dbReference>
<dbReference type="InterPro" id="IPR023365">
    <property type="entry name" value="Sortase_dom-sf"/>
</dbReference>
<dbReference type="Proteomes" id="UP000824133">
    <property type="component" value="Unassembled WGS sequence"/>
</dbReference>
<feature type="active site" description="Acyl-thioester intermediate" evidence="2">
    <location>
        <position position="329"/>
    </location>
</feature>
<gene>
    <name evidence="5" type="ORF">IAA42_00850</name>
</gene>
<feature type="region of interest" description="Disordered" evidence="3">
    <location>
        <begin position="1"/>
        <end position="99"/>
    </location>
</feature>
<sequence>MASHFKQPDDAGASPRGGRHSARSGGNPRSHLKTRRGGDESYHAPEGNPYAAGAPRVSCGYVSVVSEPEGGSRHGGRRRRDAGFRETDPYDLSGRRSRDPRKRAGRIVSVILFVVGFALIATAAGLWIYNQWQYHEQDRINEELAAYADVSDNGATPPQVDWAALKAVNDEVVGWVQIPGTVVNFPVYQASDNEKYLHTSAEGNYSLGGQVFMDYENTAPGMVDGQTIIYGHHLRNGAMFKPISDMTNQEMFDGVTTIWYVTEEATYELEPLLIYETSADDTAARTFSFASEDELHTYLTALLDRSSASSANATELIAGATNVLTLCTCNYDNGDSGRTLLVCVPKAAAADDAAQAE</sequence>
<protein>
    <submittedName>
        <fullName evidence="5">Class B sortase</fullName>
    </submittedName>
</protein>
<keyword evidence="4" id="KW-1133">Transmembrane helix</keyword>
<reference evidence="5" key="2">
    <citation type="submission" date="2021-04" db="EMBL/GenBank/DDBJ databases">
        <authorList>
            <person name="Gilroy R."/>
        </authorList>
    </citation>
    <scope>NUCLEOTIDE SEQUENCE</scope>
    <source>
        <strain evidence="5">ChiHjej10B9-743</strain>
    </source>
</reference>
<feature type="transmembrane region" description="Helical" evidence="4">
    <location>
        <begin position="104"/>
        <end position="129"/>
    </location>
</feature>
<dbReference type="EMBL" id="DXCP01000005">
    <property type="protein sequence ID" value="HIY78981.1"/>
    <property type="molecule type" value="Genomic_DNA"/>
</dbReference>
<evidence type="ECO:0000256" key="4">
    <source>
        <dbReference type="SAM" id="Phobius"/>
    </source>
</evidence>
<dbReference type="Gene3D" id="2.40.260.10">
    <property type="entry name" value="Sortase"/>
    <property type="match status" value="1"/>
</dbReference>
<evidence type="ECO:0000256" key="3">
    <source>
        <dbReference type="SAM" id="MobiDB-lite"/>
    </source>
</evidence>
<reference evidence="5" key="1">
    <citation type="journal article" date="2021" name="PeerJ">
        <title>Extensive microbial diversity within the chicken gut microbiome revealed by metagenomics and culture.</title>
        <authorList>
            <person name="Gilroy R."/>
            <person name="Ravi A."/>
            <person name="Getino M."/>
            <person name="Pursley I."/>
            <person name="Horton D.L."/>
            <person name="Alikhan N.F."/>
            <person name="Baker D."/>
            <person name="Gharbi K."/>
            <person name="Hall N."/>
            <person name="Watson M."/>
            <person name="Adriaenssens E.M."/>
            <person name="Foster-Nyarko E."/>
            <person name="Jarju S."/>
            <person name="Secka A."/>
            <person name="Antonio M."/>
            <person name="Oren A."/>
            <person name="Chaudhuri R.R."/>
            <person name="La Ragione R."/>
            <person name="Hildebrand F."/>
            <person name="Pallen M.J."/>
        </authorList>
    </citation>
    <scope>NUCLEOTIDE SEQUENCE</scope>
    <source>
        <strain evidence="5">ChiHjej10B9-743</strain>
    </source>
</reference>